<sequence>MRTSDLNTSLPLSTRSLIRSSLLSSLSPPSPPPSRLDGRAPLSARPYALKLTRADGLSTSHLTLGDPSSGCTVAHCTVSCSLTAPAPSAPSRGYLDAAVSFLHPPPPAPSPLASSPARLGGLLSRLLGCGGAGALDLDALAVVPGHRVWRLTVHVLFMSASAGGNLIDAACLAATAALRHFRLPSAAFKTAAGQLLESGDAADAALSGGELMLLPAAAKAPLPLPLHDPPLAATFALFSPATASAASADTVAVLDPTNEEMRAADGGLTAAFTKHGEMACLDFVGGCEVRTGDLARLLEKARERCVGAAKELGGLLERADKESKEEEEQAKEKLKAAAAATADAAAPATGDDEYRAMALDYKLTNVAASTKEKEDPAAAASGKKRKVARGETDAEGRALFDEMVSFAKAPKTEAPPPPPPPPPAFAAFTDGNLDSDGDEEVMVMTSEFTDKSDIDKSDADDAMDVGASPPAAAAKKPAKKGRKKAKAKAGSDSDSDVDLSKAVKPKKKGVKKK</sequence>
<dbReference type="InterPro" id="IPR050590">
    <property type="entry name" value="Exosome_comp_Rrp42_subfam"/>
</dbReference>
<feature type="compositionally biased region" description="Low complexity" evidence="6">
    <location>
        <begin position="464"/>
        <end position="475"/>
    </location>
</feature>
<feature type="compositionally biased region" description="Basic residues" evidence="6">
    <location>
        <begin position="476"/>
        <end position="487"/>
    </location>
</feature>
<feature type="region of interest" description="Disordered" evidence="6">
    <location>
        <begin position="369"/>
        <end position="513"/>
    </location>
</feature>
<evidence type="ECO:0000256" key="2">
    <source>
        <dbReference type="ARBA" id="ARBA00004496"/>
    </source>
</evidence>
<comment type="caution">
    <text evidence="8">The sequence shown here is derived from an EMBL/GenBank/DDBJ whole genome shotgun (WGS) entry which is preliminary data.</text>
</comment>
<dbReference type="InterPro" id="IPR001247">
    <property type="entry name" value="ExoRNase_PH_dom1"/>
</dbReference>
<keyword evidence="9" id="KW-1185">Reference proteome</keyword>
<evidence type="ECO:0000256" key="5">
    <source>
        <dbReference type="SAM" id="Coils"/>
    </source>
</evidence>
<gene>
    <name evidence="8" type="ORF">TeGR_g6307</name>
</gene>
<feature type="compositionally biased region" description="Basic and acidic residues" evidence="6">
    <location>
        <begin position="448"/>
        <end position="459"/>
    </location>
</feature>
<keyword evidence="4" id="KW-0963">Cytoplasm</keyword>
<feature type="domain" description="Exoribonuclease phosphorolytic" evidence="7">
    <location>
        <begin position="69"/>
        <end position="184"/>
    </location>
</feature>
<name>A0ABQ6MHF0_9STRA</name>
<evidence type="ECO:0000259" key="7">
    <source>
        <dbReference type="Pfam" id="PF01138"/>
    </source>
</evidence>
<keyword evidence="5" id="KW-0175">Coiled coil</keyword>
<dbReference type="Pfam" id="PF01138">
    <property type="entry name" value="RNase_PH"/>
    <property type="match status" value="1"/>
</dbReference>
<dbReference type="PANTHER" id="PTHR11097">
    <property type="entry name" value="EXOSOME COMPLEX EXONUCLEASE RIBOSOMAL RNA PROCESSING PROTEIN"/>
    <property type="match status" value="1"/>
</dbReference>
<dbReference type="Gene3D" id="3.30.230.70">
    <property type="entry name" value="GHMP Kinase, N-terminal domain"/>
    <property type="match status" value="1"/>
</dbReference>
<dbReference type="EMBL" id="BRYB01001465">
    <property type="protein sequence ID" value="GMI26354.1"/>
    <property type="molecule type" value="Genomic_DNA"/>
</dbReference>
<dbReference type="PANTHER" id="PTHR11097:SF14">
    <property type="entry name" value="EXOSOME COMPLEX COMPONENT RRP45"/>
    <property type="match status" value="1"/>
</dbReference>
<evidence type="ECO:0000256" key="6">
    <source>
        <dbReference type="SAM" id="MobiDB-lite"/>
    </source>
</evidence>
<feature type="coiled-coil region" evidence="5">
    <location>
        <begin position="309"/>
        <end position="344"/>
    </location>
</feature>
<feature type="compositionally biased region" description="Pro residues" evidence="6">
    <location>
        <begin position="413"/>
        <end position="424"/>
    </location>
</feature>
<evidence type="ECO:0000313" key="9">
    <source>
        <dbReference type="Proteomes" id="UP001165060"/>
    </source>
</evidence>
<feature type="compositionally biased region" description="Basic and acidic residues" evidence="6">
    <location>
        <begin position="388"/>
        <end position="400"/>
    </location>
</feature>
<evidence type="ECO:0000313" key="8">
    <source>
        <dbReference type="EMBL" id="GMI26354.1"/>
    </source>
</evidence>
<accession>A0ABQ6MHF0</accession>
<dbReference type="SUPFAM" id="SSF55666">
    <property type="entry name" value="Ribonuclease PH domain 2-like"/>
    <property type="match status" value="1"/>
</dbReference>
<dbReference type="Proteomes" id="UP001165060">
    <property type="component" value="Unassembled WGS sequence"/>
</dbReference>
<organism evidence="8 9">
    <name type="scientific">Tetraparma gracilis</name>
    <dbReference type="NCBI Taxonomy" id="2962635"/>
    <lineage>
        <taxon>Eukaryota</taxon>
        <taxon>Sar</taxon>
        <taxon>Stramenopiles</taxon>
        <taxon>Ochrophyta</taxon>
        <taxon>Bolidophyceae</taxon>
        <taxon>Parmales</taxon>
        <taxon>Triparmaceae</taxon>
        <taxon>Tetraparma</taxon>
    </lineage>
</organism>
<protein>
    <recommendedName>
        <fullName evidence="7">Exoribonuclease phosphorolytic domain-containing protein</fullName>
    </recommendedName>
</protein>
<dbReference type="InterPro" id="IPR036345">
    <property type="entry name" value="ExoRNase_PH_dom2_sf"/>
</dbReference>
<comment type="subcellular location">
    <subcellularLocation>
        <location evidence="2">Cytoplasm</location>
    </subcellularLocation>
    <subcellularLocation>
        <location evidence="1">Nucleus</location>
    </subcellularLocation>
</comment>
<evidence type="ECO:0000256" key="1">
    <source>
        <dbReference type="ARBA" id="ARBA00004123"/>
    </source>
</evidence>
<dbReference type="InterPro" id="IPR027408">
    <property type="entry name" value="PNPase/RNase_PH_dom_sf"/>
</dbReference>
<proteinExistence type="inferred from homology"/>
<dbReference type="InterPro" id="IPR020568">
    <property type="entry name" value="Ribosomal_Su5_D2-typ_SF"/>
</dbReference>
<evidence type="ECO:0000256" key="4">
    <source>
        <dbReference type="ARBA" id="ARBA00022490"/>
    </source>
</evidence>
<dbReference type="SUPFAM" id="SSF54211">
    <property type="entry name" value="Ribosomal protein S5 domain 2-like"/>
    <property type="match status" value="1"/>
</dbReference>
<comment type="similarity">
    <text evidence="3">Belongs to the RNase PH family.</text>
</comment>
<reference evidence="8 9" key="1">
    <citation type="journal article" date="2023" name="Commun. Biol.">
        <title>Genome analysis of Parmales, the sister group of diatoms, reveals the evolutionary specialization of diatoms from phago-mixotrophs to photoautotrophs.</title>
        <authorList>
            <person name="Ban H."/>
            <person name="Sato S."/>
            <person name="Yoshikawa S."/>
            <person name="Yamada K."/>
            <person name="Nakamura Y."/>
            <person name="Ichinomiya M."/>
            <person name="Sato N."/>
            <person name="Blanc-Mathieu R."/>
            <person name="Endo H."/>
            <person name="Kuwata A."/>
            <person name="Ogata H."/>
        </authorList>
    </citation>
    <scope>NUCLEOTIDE SEQUENCE [LARGE SCALE GENOMIC DNA]</scope>
</reference>
<evidence type="ECO:0000256" key="3">
    <source>
        <dbReference type="ARBA" id="ARBA00006678"/>
    </source>
</evidence>
<feature type="compositionally biased region" description="Basic residues" evidence="6">
    <location>
        <begin position="503"/>
        <end position="513"/>
    </location>
</feature>